<dbReference type="OrthoDB" id="123207at2759"/>
<reference evidence="2 3" key="1">
    <citation type="submission" date="2019-05" db="EMBL/GenBank/DDBJ databases">
        <title>Another draft genome of Portunus trituberculatus and its Hox gene families provides insights of decapod evolution.</title>
        <authorList>
            <person name="Jeong J.-H."/>
            <person name="Song I."/>
            <person name="Kim S."/>
            <person name="Choi T."/>
            <person name="Kim D."/>
            <person name="Ryu S."/>
            <person name="Kim W."/>
        </authorList>
    </citation>
    <scope>NUCLEOTIDE SEQUENCE [LARGE SCALE GENOMIC DNA]</scope>
    <source>
        <tissue evidence="2">Muscle</tissue>
    </source>
</reference>
<name>A0A5B7ICX0_PORTR</name>
<sequence>MKRKPTRFGLKIWVLATTSGELITCTPYGGAKTQVFNYGLEQGPDVHGLVQKAKQAKGL</sequence>
<dbReference type="EMBL" id="VSRR010057600">
    <property type="protein sequence ID" value="MPC81662.1"/>
    <property type="molecule type" value="Genomic_DNA"/>
</dbReference>
<keyword evidence="3" id="KW-1185">Reference proteome</keyword>
<evidence type="ECO:0000256" key="1">
    <source>
        <dbReference type="SAM" id="SignalP"/>
    </source>
</evidence>
<gene>
    <name evidence="2" type="ORF">E2C01_076290</name>
</gene>
<feature type="chain" id="PRO_5023063191" description="PiggyBac transposable element-derived protein domain-containing protein" evidence="1">
    <location>
        <begin position="21"/>
        <end position="59"/>
    </location>
</feature>
<dbReference type="AlphaFoldDB" id="A0A5B7ICX0"/>
<dbReference type="Proteomes" id="UP000324222">
    <property type="component" value="Unassembled WGS sequence"/>
</dbReference>
<evidence type="ECO:0000313" key="3">
    <source>
        <dbReference type="Proteomes" id="UP000324222"/>
    </source>
</evidence>
<keyword evidence="1" id="KW-0732">Signal</keyword>
<accession>A0A5B7ICX0</accession>
<feature type="signal peptide" evidence="1">
    <location>
        <begin position="1"/>
        <end position="20"/>
    </location>
</feature>
<proteinExistence type="predicted"/>
<organism evidence="2 3">
    <name type="scientific">Portunus trituberculatus</name>
    <name type="common">Swimming crab</name>
    <name type="synonym">Neptunus trituberculatus</name>
    <dbReference type="NCBI Taxonomy" id="210409"/>
    <lineage>
        <taxon>Eukaryota</taxon>
        <taxon>Metazoa</taxon>
        <taxon>Ecdysozoa</taxon>
        <taxon>Arthropoda</taxon>
        <taxon>Crustacea</taxon>
        <taxon>Multicrustacea</taxon>
        <taxon>Malacostraca</taxon>
        <taxon>Eumalacostraca</taxon>
        <taxon>Eucarida</taxon>
        <taxon>Decapoda</taxon>
        <taxon>Pleocyemata</taxon>
        <taxon>Brachyura</taxon>
        <taxon>Eubrachyura</taxon>
        <taxon>Portunoidea</taxon>
        <taxon>Portunidae</taxon>
        <taxon>Portuninae</taxon>
        <taxon>Portunus</taxon>
    </lineage>
</organism>
<comment type="caution">
    <text evidence="2">The sequence shown here is derived from an EMBL/GenBank/DDBJ whole genome shotgun (WGS) entry which is preliminary data.</text>
</comment>
<evidence type="ECO:0008006" key="4">
    <source>
        <dbReference type="Google" id="ProtNLM"/>
    </source>
</evidence>
<evidence type="ECO:0000313" key="2">
    <source>
        <dbReference type="EMBL" id="MPC81662.1"/>
    </source>
</evidence>
<protein>
    <recommendedName>
        <fullName evidence="4">PiggyBac transposable element-derived protein domain-containing protein</fullName>
    </recommendedName>
</protein>